<evidence type="ECO:0000313" key="2">
    <source>
        <dbReference type="Proteomes" id="UP001163321"/>
    </source>
</evidence>
<name>A0ACC0WCH2_9STRA</name>
<dbReference type="EMBL" id="CM047582">
    <property type="protein sequence ID" value="KAI9915736.1"/>
    <property type="molecule type" value="Genomic_DNA"/>
</dbReference>
<sequence length="425" mass="47929">MYAATCPYFGCAIEDAEESHDIDNPYLSEMFSELGNETRVYLLDITLSFCTDPAFPHSPVLVAVRTFDAVVLRWRSFETLLWPVERFVLQRYPDKNNKLQWCTLLDDNISDLVDFEVQPGRRYAYRVQTISRLNVTSAYEYQSAELHGGTCGNSSVNRASSALLGSLETFNAEGTHSLGLIFACFLTVYGLVRASVLSVQGTQSRSHRLKRIRMSMSEEMAAVISTPTGQDRSVVSRRSLTSTSSSSSSVDIDPSLREGTPDDIFPTVTARVSNCSLARSSMGGTIQRQQLSQSPFRHSFQSISRRIGPIDKKTAACEHCGKRFGFFRKRRLCDICHSVSLCRKCGYPASLDNIRTDLQLALADNTRATMRCRGPSRRRSCFRQHQQKHLKIRSICRNCCDDMYRYTTNDVRTQNPSKNDSVQSE</sequence>
<protein>
    <submittedName>
        <fullName evidence="1">Uncharacterized protein</fullName>
    </submittedName>
</protein>
<dbReference type="Proteomes" id="UP001163321">
    <property type="component" value="Chromosome 3"/>
</dbReference>
<accession>A0ACC0WCH2</accession>
<comment type="caution">
    <text evidence="1">The sequence shown here is derived from an EMBL/GenBank/DDBJ whole genome shotgun (WGS) entry which is preliminary data.</text>
</comment>
<proteinExistence type="predicted"/>
<reference evidence="1 2" key="1">
    <citation type="journal article" date="2022" name="bioRxiv">
        <title>The genome of the oomycete Peronosclerospora sorghi, a cosmopolitan pathogen of maize and sorghum, is inflated with dispersed pseudogenes.</title>
        <authorList>
            <person name="Fletcher K."/>
            <person name="Martin F."/>
            <person name="Isakeit T."/>
            <person name="Cavanaugh K."/>
            <person name="Magill C."/>
            <person name="Michelmore R."/>
        </authorList>
    </citation>
    <scope>NUCLEOTIDE SEQUENCE [LARGE SCALE GENOMIC DNA]</scope>
    <source>
        <strain evidence="1">P6</strain>
    </source>
</reference>
<evidence type="ECO:0000313" key="1">
    <source>
        <dbReference type="EMBL" id="KAI9915736.1"/>
    </source>
</evidence>
<keyword evidence="2" id="KW-1185">Reference proteome</keyword>
<gene>
    <name evidence="1" type="ORF">PsorP6_006875</name>
</gene>
<organism evidence="1 2">
    <name type="scientific">Peronosclerospora sorghi</name>
    <dbReference type="NCBI Taxonomy" id="230839"/>
    <lineage>
        <taxon>Eukaryota</taxon>
        <taxon>Sar</taxon>
        <taxon>Stramenopiles</taxon>
        <taxon>Oomycota</taxon>
        <taxon>Peronosporomycetes</taxon>
        <taxon>Peronosporales</taxon>
        <taxon>Peronosporaceae</taxon>
        <taxon>Peronosclerospora</taxon>
    </lineage>
</organism>